<keyword evidence="6" id="KW-1133">Transmembrane helix</keyword>
<comment type="caution">
    <text evidence="8">The sequence shown here is derived from an EMBL/GenBank/DDBJ whole genome shotgun (WGS) entry which is preliminary data.</text>
</comment>
<dbReference type="Pfam" id="PF00034">
    <property type="entry name" value="Cytochrom_C"/>
    <property type="match status" value="1"/>
</dbReference>
<dbReference type="SUPFAM" id="SSF46626">
    <property type="entry name" value="Cytochrome c"/>
    <property type="match status" value="2"/>
</dbReference>
<dbReference type="GO" id="GO:0046872">
    <property type="term" value="F:metal ion binding"/>
    <property type="evidence" value="ECO:0007669"/>
    <property type="project" value="UniProtKB-KW"/>
</dbReference>
<evidence type="ECO:0000256" key="3">
    <source>
        <dbReference type="ARBA" id="ARBA00023004"/>
    </source>
</evidence>
<feature type="transmembrane region" description="Helical" evidence="6">
    <location>
        <begin position="26"/>
        <end position="46"/>
    </location>
</feature>
<sequence>MMQLQGMRMVRELLPGLAAAPDVHPLFVHLPLALLPIALVLGVAALRGYPVARMARITFLTGTAGLVLAATTGLLAQTSVPHPSGTIVATHRTWMLFILAGAVLLAILMIPTFRMTAGIWVGALFVLNVALVLGADRGGLAAATIRSNLAIGTALPPPRPPLADPSESRGTETETSAPERHEGERALRGPKASTTGDPVRGAALYERLECADCHGPDRTLEAPGIPPGLDDAGSRLRTDWVERYLSHPFRIRWLNEGVRPVSRMPDYRLDASECRDLAAFLSTRIDSSLAAKTVPRWSAEIADDGRQLVRDYGCRGCHVIGSAGAALGPDLNDTGARLRPAYVLAFLKAPKSFIPGTPMNDFHLWRDESVSMTQYLSSLREADRGSGDRPVTTPDRGDRP</sequence>
<evidence type="ECO:0000256" key="5">
    <source>
        <dbReference type="SAM" id="MobiDB-lite"/>
    </source>
</evidence>
<organism evidence="8 9">
    <name type="scientific">Eiseniibacteriota bacterium</name>
    <dbReference type="NCBI Taxonomy" id="2212470"/>
    <lineage>
        <taxon>Bacteria</taxon>
        <taxon>Candidatus Eiseniibacteriota</taxon>
    </lineage>
</organism>
<dbReference type="InterPro" id="IPR036909">
    <property type="entry name" value="Cyt_c-like_dom_sf"/>
</dbReference>
<name>A0A956RNB4_UNCEI</name>
<feature type="domain" description="Cytochrome c" evidence="7">
    <location>
        <begin position="300"/>
        <end position="380"/>
    </location>
</feature>
<dbReference type="InterPro" id="IPR009056">
    <property type="entry name" value="Cyt_c-like_dom"/>
</dbReference>
<evidence type="ECO:0000256" key="4">
    <source>
        <dbReference type="PROSITE-ProRule" id="PRU00433"/>
    </source>
</evidence>
<evidence type="ECO:0000259" key="7">
    <source>
        <dbReference type="PROSITE" id="PS51007"/>
    </source>
</evidence>
<dbReference type="PROSITE" id="PS51007">
    <property type="entry name" value="CYTC"/>
    <property type="match status" value="2"/>
</dbReference>
<evidence type="ECO:0000256" key="2">
    <source>
        <dbReference type="ARBA" id="ARBA00022723"/>
    </source>
</evidence>
<evidence type="ECO:0000313" key="9">
    <source>
        <dbReference type="Proteomes" id="UP000697710"/>
    </source>
</evidence>
<accession>A0A956RNB4</accession>
<feature type="region of interest" description="Disordered" evidence="5">
    <location>
        <begin position="154"/>
        <end position="198"/>
    </location>
</feature>
<keyword evidence="3 4" id="KW-0408">Iron</keyword>
<reference evidence="8" key="1">
    <citation type="submission" date="2020-04" db="EMBL/GenBank/DDBJ databases">
        <authorList>
            <person name="Zhang T."/>
        </authorList>
    </citation>
    <scope>NUCLEOTIDE SEQUENCE</scope>
    <source>
        <strain evidence="8">HKST-UBA01</strain>
    </source>
</reference>
<keyword evidence="6" id="KW-0472">Membrane</keyword>
<evidence type="ECO:0000256" key="1">
    <source>
        <dbReference type="ARBA" id="ARBA00022617"/>
    </source>
</evidence>
<dbReference type="Proteomes" id="UP000697710">
    <property type="component" value="Unassembled WGS sequence"/>
</dbReference>
<proteinExistence type="predicted"/>
<protein>
    <submittedName>
        <fullName evidence="8">C-type cytochrome</fullName>
    </submittedName>
</protein>
<feature type="compositionally biased region" description="Basic and acidic residues" evidence="5">
    <location>
        <begin position="166"/>
        <end position="187"/>
    </location>
</feature>
<dbReference type="GO" id="GO:0009055">
    <property type="term" value="F:electron transfer activity"/>
    <property type="evidence" value="ECO:0007669"/>
    <property type="project" value="InterPro"/>
</dbReference>
<feature type="transmembrane region" description="Helical" evidence="6">
    <location>
        <begin position="92"/>
        <end position="110"/>
    </location>
</feature>
<feature type="region of interest" description="Disordered" evidence="5">
    <location>
        <begin position="379"/>
        <end position="400"/>
    </location>
</feature>
<feature type="transmembrane region" description="Helical" evidence="6">
    <location>
        <begin position="58"/>
        <end position="80"/>
    </location>
</feature>
<dbReference type="EMBL" id="JAGQHR010000083">
    <property type="protein sequence ID" value="MCA9726913.1"/>
    <property type="molecule type" value="Genomic_DNA"/>
</dbReference>
<evidence type="ECO:0000256" key="6">
    <source>
        <dbReference type="SAM" id="Phobius"/>
    </source>
</evidence>
<keyword evidence="2 4" id="KW-0479">Metal-binding</keyword>
<feature type="domain" description="Cytochrome c" evidence="7">
    <location>
        <begin position="196"/>
        <end position="285"/>
    </location>
</feature>
<keyword evidence="6" id="KW-0812">Transmembrane</keyword>
<reference evidence="8" key="2">
    <citation type="journal article" date="2021" name="Microbiome">
        <title>Successional dynamics and alternative stable states in a saline activated sludge microbial community over 9 years.</title>
        <authorList>
            <person name="Wang Y."/>
            <person name="Ye J."/>
            <person name="Ju F."/>
            <person name="Liu L."/>
            <person name="Boyd J.A."/>
            <person name="Deng Y."/>
            <person name="Parks D.H."/>
            <person name="Jiang X."/>
            <person name="Yin X."/>
            <person name="Woodcroft B.J."/>
            <person name="Tyson G.W."/>
            <person name="Hugenholtz P."/>
            <person name="Polz M.F."/>
            <person name="Zhang T."/>
        </authorList>
    </citation>
    <scope>NUCLEOTIDE SEQUENCE</scope>
    <source>
        <strain evidence="8">HKST-UBA01</strain>
    </source>
</reference>
<evidence type="ECO:0000313" key="8">
    <source>
        <dbReference type="EMBL" id="MCA9726913.1"/>
    </source>
</evidence>
<gene>
    <name evidence="8" type="ORF">KC729_04465</name>
</gene>
<feature type="transmembrane region" description="Helical" evidence="6">
    <location>
        <begin position="117"/>
        <end position="135"/>
    </location>
</feature>
<dbReference type="AlphaFoldDB" id="A0A956RNB4"/>
<dbReference type="GO" id="GO:0020037">
    <property type="term" value="F:heme binding"/>
    <property type="evidence" value="ECO:0007669"/>
    <property type="project" value="InterPro"/>
</dbReference>
<keyword evidence="1 4" id="KW-0349">Heme</keyword>
<dbReference type="Gene3D" id="1.10.760.10">
    <property type="entry name" value="Cytochrome c-like domain"/>
    <property type="match status" value="2"/>
</dbReference>